<feature type="region of interest" description="Disordered" evidence="2">
    <location>
        <begin position="361"/>
        <end position="396"/>
    </location>
</feature>
<dbReference type="AlphaFoldDB" id="A0A0D0DL55"/>
<keyword evidence="4" id="KW-1185">Reference proteome</keyword>
<dbReference type="EMBL" id="KN824863">
    <property type="protein sequence ID" value="KIK99312.1"/>
    <property type="molecule type" value="Genomic_DNA"/>
</dbReference>
<evidence type="ECO:0000313" key="3">
    <source>
        <dbReference type="EMBL" id="KIK99312.1"/>
    </source>
</evidence>
<name>A0A0D0DL55_9AGAM</name>
<sequence>MQSGSVDSSQPIKLRTLRGTQPGLLDPSQPSRLLRFPDSKLFFSSFDPKTALVDFPDNRKRTTENLTPPKRIVIETTSKGASFWRFVPRARLEEGAQDEGVWPRVVDICGETVHCFQEQWEIYKLDPVYQCVVYPWPKFCTITKFERQSQSFETVDPVANKRTRKVSPETSQSSPHKRARSHYADGEEEEFGFTSEEDGVEEMLVDESSMFRAPKPSSDRKSDRTSREKVTKARLERWAKNRKAHEQPCQAAPATTDSFSMRVDSEDDSPSRPTTLPAESNVKRKGNGHLGSDSDDEVPPVRSIRTDVHGYKRARTTSPSASVNAQQEKRRSERMRPYDHRNREARRKKFVETLGFAFVPPESIHEIDQDETEFKAPEADSQEPDCPGEIPLDPEAAREVEIAESIRRLRELERDRPLWEEQRKKREAREHGEEQERLAQLERRRQAEELRKRQEREAAEREIRRTQEEAEKRALEEELRQREIRQRRRRQRWESGPWTTHRALERYRMLSEEFDATKFTSDQPITFQDIPWPVLHLPSRLTVEDVDWSAVETFFATVQTHMRPQDYKDFVEKSHRRFHPDRWRARKVWTAVRNEVERGCLEVAANTVAQAITPIWRAVKEH</sequence>
<organism evidence="3 4">
    <name type="scientific">Paxillus rubicundulus Ve08.2h10</name>
    <dbReference type="NCBI Taxonomy" id="930991"/>
    <lineage>
        <taxon>Eukaryota</taxon>
        <taxon>Fungi</taxon>
        <taxon>Dikarya</taxon>
        <taxon>Basidiomycota</taxon>
        <taxon>Agaricomycotina</taxon>
        <taxon>Agaricomycetes</taxon>
        <taxon>Agaricomycetidae</taxon>
        <taxon>Boletales</taxon>
        <taxon>Paxilineae</taxon>
        <taxon>Paxillaceae</taxon>
        <taxon>Paxillus</taxon>
    </lineage>
</organism>
<protein>
    <submittedName>
        <fullName evidence="3">Uncharacterized protein</fullName>
    </submittedName>
</protein>
<feature type="compositionally biased region" description="Basic and acidic residues" evidence="2">
    <location>
        <begin position="363"/>
        <end position="378"/>
    </location>
</feature>
<feature type="compositionally biased region" description="Basic and acidic residues" evidence="2">
    <location>
        <begin position="327"/>
        <end position="342"/>
    </location>
</feature>
<accession>A0A0D0DL55</accession>
<feature type="compositionally biased region" description="Basic and acidic residues" evidence="2">
    <location>
        <begin position="217"/>
        <end position="239"/>
    </location>
</feature>
<feature type="coiled-coil region" evidence="1">
    <location>
        <begin position="402"/>
        <end position="487"/>
    </location>
</feature>
<dbReference type="STRING" id="930991.A0A0D0DL55"/>
<dbReference type="InParanoid" id="A0A0D0DL55"/>
<proteinExistence type="predicted"/>
<keyword evidence="1" id="KW-0175">Coiled coil</keyword>
<feature type="region of interest" description="Disordered" evidence="2">
    <location>
        <begin position="1"/>
        <end position="30"/>
    </location>
</feature>
<reference evidence="3 4" key="1">
    <citation type="submission" date="2014-04" db="EMBL/GenBank/DDBJ databases">
        <authorList>
            <consortium name="DOE Joint Genome Institute"/>
            <person name="Kuo A."/>
            <person name="Kohler A."/>
            <person name="Jargeat P."/>
            <person name="Nagy L.G."/>
            <person name="Floudas D."/>
            <person name="Copeland A."/>
            <person name="Barry K.W."/>
            <person name="Cichocki N."/>
            <person name="Veneault-Fourrey C."/>
            <person name="LaButti K."/>
            <person name="Lindquist E.A."/>
            <person name="Lipzen A."/>
            <person name="Lundell T."/>
            <person name="Morin E."/>
            <person name="Murat C."/>
            <person name="Sun H."/>
            <person name="Tunlid A."/>
            <person name="Henrissat B."/>
            <person name="Grigoriev I.V."/>
            <person name="Hibbett D.S."/>
            <person name="Martin F."/>
            <person name="Nordberg H.P."/>
            <person name="Cantor M.N."/>
            <person name="Hua S.X."/>
        </authorList>
    </citation>
    <scope>NUCLEOTIDE SEQUENCE [LARGE SCALE GENOMIC DNA]</scope>
    <source>
        <strain evidence="3 4">Ve08.2h10</strain>
    </source>
</reference>
<evidence type="ECO:0000313" key="4">
    <source>
        <dbReference type="Proteomes" id="UP000054538"/>
    </source>
</evidence>
<dbReference type="HOGENOM" id="CLU_432209_0_0_1"/>
<dbReference type="Proteomes" id="UP000054538">
    <property type="component" value="Unassembled WGS sequence"/>
</dbReference>
<feature type="region of interest" description="Disordered" evidence="2">
    <location>
        <begin position="156"/>
        <end position="346"/>
    </location>
</feature>
<evidence type="ECO:0000256" key="1">
    <source>
        <dbReference type="SAM" id="Coils"/>
    </source>
</evidence>
<feature type="compositionally biased region" description="Polar residues" evidence="2">
    <location>
        <begin position="316"/>
        <end position="326"/>
    </location>
</feature>
<feature type="compositionally biased region" description="Acidic residues" evidence="2">
    <location>
        <begin position="186"/>
        <end position="205"/>
    </location>
</feature>
<dbReference type="OrthoDB" id="3265210at2759"/>
<reference evidence="4" key="2">
    <citation type="submission" date="2015-01" db="EMBL/GenBank/DDBJ databases">
        <title>Evolutionary Origins and Diversification of the Mycorrhizal Mutualists.</title>
        <authorList>
            <consortium name="DOE Joint Genome Institute"/>
            <consortium name="Mycorrhizal Genomics Consortium"/>
            <person name="Kohler A."/>
            <person name="Kuo A."/>
            <person name="Nagy L.G."/>
            <person name="Floudas D."/>
            <person name="Copeland A."/>
            <person name="Barry K.W."/>
            <person name="Cichocki N."/>
            <person name="Veneault-Fourrey C."/>
            <person name="LaButti K."/>
            <person name="Lindquist E.A."/>
            <person name="Lipzen A."/>
            <person name="Lundell T."/>
            <person name="Morin E."/>
            <person name="Murat C."/>
            <person name="Riley R."/>
            <person name="Ohm R."/>
            <person name="Sun H."/>
            <person name="Tunlid A."/>
            <person name="Henrissat B."/>
            <person name="Grigoriev I.V."/>
            <person name="Hibbett D.S."/>
            <person name="Martin F."/>
        </authorList>
    </citation>
    <scope>NUCLEOTIDE SEQUENCE [LARGE SCALE GENOMIC DNA]</scope>
    <source>
        <strain evidence="4">Ve08.2h10</strain>
    </source>
</reference>
<evidence type="ECO:0000256" key="2">
    <source>
        <dbReference type="SAM" id="MobiDB-lite"/>
    </source>
</evidence>
<feature type="compositionally biased region" description="Polar residues" evidence="2">
    <location>
        <begin position="1"/>
        <end position="11"/>
    </location>
</feature>
<gene>
    <name evidence="3" type="ORF">PAXRUDRAFT_132332</name>
</gene>